<comment type="caution">
    <text evidence="6">The sequence shown here is derived from an EMBL/GenBank/DDBJ whole genome shotgun (WGS) entry which is preliminary data.</text>
</comment>
<dbReference type="InterPro" id="IPR052950">
    <property type="entry name" value="CISD"/>
</dbReference>
<dbReference type="EMBL" id="JAALLT010000004">
    <property type="protein sequence ID" value="NGP77813.1"/>
    <property type="molecule type" value="Genomic_DNA"/>
</dbReference>
<evidence type="ECO:0000256" key="4">
    <source>
        <dbReference type="ARBA" id="ARBA00023014"/>
    </source>
</evidence>
<evidence type="ECO:0000256" key="2">
    <source>
        <dbReference type="ARBA" id="ARBA00022723"/>
    </source>
</evidence>
<keyword evidence="7" id="KW-1185">Reference proteome</keyword>
<dbReference type="Gene3D" id="3.40.5.90">
    <property type="entry name" value="CDGSH iron-sulfur domain, mitoNEET-type"/>
    <property type="match status" value="2"/>
</dbReference>
<protein>
    <submittedName>
        <fullName evidence="6">CDGSH iron-sulfur domain-containing protein</fullName>
    </submittedName>
</protein>
<evidence type="ECO:0000256" key="3">
    <source>
        <dbReference type="ARBA" id="ARBA00023004"/>
    </source>
</evidence>
<feature type="domain" description="Iron-binding zinc finger CDGSH type" evidence="5">
    <location>
        <begin position="9"/>
        <end position="45"/>
    </location>
</feature>
<dbReference type="AlphaFoldDB" id="A0A6M1TCF9"/>
<evidence type="ECO:0000313" key="6">
    <source>
        <dbReference type="EMBL" id="NGP77813.1"/>
    </source>
</evidence>
<dbReference type="SMART" id="SM00704">
    <property type="entry name" value="ZnF_CDGSH"/>
    <property type="match status" value="2"/>
</dbReference>
<evidence type="ECO:0000259" key="5">
    <source>
        <dbReference type="SMART" id="SM00704"/>
    </source>
</evidence>
<gene>
    <name evidence="6" type="ORF">G3570_14285</name>
</gene>
<dbReference type="PANTHER" id="PTHR46491">
    <property type="entry name" value="CDGSH IRON SULFUR DOMAIN PROTEIN HOMOLOG"/>
    <property type="match status" value="1"/>
</dbReference>
<keyword evidence="4" id="KW-0411">Iron-sulfur</keyword>
<keyword evidence="3" id="KW-0408">Iron</keyword>
<dbReference type="GO" id="GO:0051537">
    <property type="term" value="F:2 iron, 2 sulfur cluster binding"/>
    <property type="evidence" value="ECO:0007669"/>
    <property type="project" value="UniProtKB-KW"/>
</dbReference>
<dbReference type="InterPro" id="IPR042216">
    <property type="entry name" value="MitoNEET_CISD"/>
</dbReference>
<sequence>MGDPNIAQTKPFVMEIDAGTYAWCACGQSDNQPYCDGSHKGSEFKPIIEQVEESKRVAWCGCKHSDNAPFCDGTHKEL</sequence>
<keyword evidence="1" id="KW-0001">2Fe-2S</keyword>
<proteinExistence type="predicted"/>
<evidence type="ECO:0000256" key="1">
    <source>
        <dbReference type="ARBA" id="ARBA00022714"/>
    </source>
</evidence>
<dbReference type="GO" id="GO:0005737">
    <property type="term" value="C:cytoplasm"/>
    <property type="evidence" value="ECO:0007669"/>
    <property type="project" value="UniProtKB-ARBA"/>
</dbReference>
<dbReference type="Pfam" id="PF09360">
    <property type="entry name" value="zf-CDGSH"/>
    <property type="match status" value="2"/>
</dbReference>
<dbReference type="GO" id="GO:0046872">
    <property type="term" value="F:metal ion binding"/>
    <property type="evidence" value="ECO:0007669"/>
    <property type="project" value="UniProtKB-KW"/>
</dbReference>
<feature type="domain" description="Iron-binding zinc finger CDGSH type" evidence="5">
    <location>
        <begin position="46"/>
        <end position="78"/>
    </location>
</feature>
<name>A0A6M1TCF9_9BACT</name>
<dbReference type="PANTHER" id="PTHR46491:SF3">
    <property type="entry name" value="CDGSH IRON-SULFUR DOMAIN-CONTAINING PROTEIN 3, MITOCHONDRIAL"/>
    <property type="match status" value="1"/>
</dbReference>
<organism evidence="6 7">
    <name type="scientific">Halalkalibaculum roseum</name>
    <dbReference type="NCBI Taxonomy" id="2709311"/>
    <lineage>
        <taxon>Bacteria</taxon>
        <taxon>Pseudomonadati</taxon>
        <taxon>Balneolota</taxon>
        <taxon>Balneolia</taxon>
        <taxon>Balneolales</taxon>
        <taxon>Balneolaceae</taxon>
        <taxon>Halalkalibaculum</taxon>
    </lineage>
</organism>
<dbReference type="RefSeq" id="WP_165143509.1">
    <property type="nucleotide sequence ID" value="NZ_JAALLT010000004.1"/>
</dbReference>
<reference evidence="6 7" key="1">
    <citation type="submission" date="2020-02" db="EMBL/GenBank/DDBJ databases">
        <title>Balneolaceae bacterium YR4-1, complete genome.</title>
        <authorList>
            <person name="Li Y."/>
            <person name="Wu S."/>
        </authorList>
    </citation>
    <scope>NUCLEOTIDE SEQUENCE [LARGE SCALE GENOMIC DNA]</scope>
    <source>
        <strain evidence="6 7">YR4-1</strain>
    </source>
</reference>
<evidence type="ECO:0000313" key="7">
    <source>
        <dbReference type="Proteomes" id="UP000473278"/>
    </source>
</evidence>
<dbReference type="Proteomes" id="UP000473278">
    <property type="component" value="Unassembled WGS sequence"/>
</dbReference>
<keyword evidence="2" id="KW-0479">Metal-binding</keyword>
<accession>A0A6M1TCF9</accession>
<dbReference type="InterPro" id="IPR018967">
    <property type="entry name" value="FeS-contain_CDGSH-typ"/>
</dbReference>